<proteinExistence type="predicted"/>
<dbReference type="Proteomes" id="UP001177212">
    <property type="component" value="Unassembled WGS sequence"/>
</dbReference>
<accession>A0ABT9FFE5</accession>
<comment type="caution">
    <text evidence="1">The sequence shown here is derived from an EMBL/GenBank/DDBJ whole genome shotgun (WGS) entry which is preliminary data.</text>
</comment>
<dbReference type="EMBL" id="JAUYVT010000010">
    <property type="protein sequence ID" value="MDP2565340.1"/>
    <property type="molecule type" value="Genomic_DNA"/>
</dbReference>
<evidence type="ECO:0000313" key="1">
    <source>
        <dbReference type="EMBL" id="MDP2565340.1"/>
    </source>
</evidence>
<organism evidence="1 2">
    <name type="scientific">Pseudoalteromonas marina</name>
    <dbReference type="NCBI Taxonomy" id="267375"/>
    <lineage>
        <taxon>Bacteria</taxon>
        <taxon>Pseudomonadati</taxon>
        <taxon>Pseudomonadota</taxon>
        <taxon>Gammaproteobacteria</taxon>
        <taxon>Alteromonadales</taxon>
        <taxon>Pseudoalteromonadaceae</taxon>
        <taxon>Pseudoalteromonas</taxon>
    </lineage>
</organism>
<keyword evidence="2" id="KW-1185">Reference proteome</keyword>
<sequence>MTHTPHTICDFGLHKGEAYTKLPASFLNWMVATKHEKSHYASQELKRRENAATSRN</sequence>
<gene>
    <name evidence="1" type="ORF">Q8W34_11910</name>
</gene>
<reference evidence="1" key="1">
    <citation type="submission" date="2023-07" db="EMBL/GenBank/DDBJ databases">
        <title>Genome content predicts the carbon catabolic preferences of heterotrophic bacteria.</title>
        <authorList>
            <person name="Gralka M."/>
        </authorList>
    </citation>
    <scope>NUCLEOTIDE SEQUENCE</scope>
    <source>
        <strain evidence="1">4G09</strain>
    </source>
</reference>
<evidence type="ECO:0000313" key="2">
    <source>
        <dbReference type="Proteomes" id="UP001177212"/>
    </source>
</evidence>
<protein>
    <submittedName>
        <fullName evidence="1">Uncharacterized protein</fullName>
    </submittedName>
</protein>
<name>A0ABT9FFE5_9GAMM</name>
<dbReference type="RefSeq" id="WP_006791686.1">
    <property type="nucleotide sequence ID" value="NZ_CALSLX010000002.1"/>
</dbReference>